<protein>
    <submittedName>
        <fullName evidence="1">Uncharacterized protein</fullName>
    </submittedName>
</protein>
<organism evidence="1 2">
    <name type="scientific">Actinoplanes palleronii</name>
    <dbReference type="NCBI Taxonomy" id="113570"/>
    <lineage>
        <taxon>Bacteria</taxon>
        <taxon>Bacillati</taxon>
        <taxon>Actinomycetota</taxon>
        <taxon>Actinomycetes</taxon>
        <taxon>Micromonosporales</taxon>
        <taxon>Micromonosporaceae</taxon>
        <taxon>Actinoplanes</taxon>
    </lineage>
</organism>
<evidence type="ECO:0000313" key="2">
    <source>
        <dbReference type="Proteomes" id="UP000624709"/>
    </source>
</evidence>
<reference evidence="1 2" key="1">
    <citation type="submission" date="2021-01" db="EMBL/GenBank/DDBJ databases">
        <title>Whole genome shotgun sequence of Actinoplanes palleronii NBRC 14916.</title>
        <authorList>
            <person name="Komaki H."/>
            <person name="Tamura T."/>
        </authorList>
    </citation>
    <scope>NUCLEOTIDE SEQUENCE [LARGE SCALE GENOMIC DNA]</scope>
    <source>
        <strain evidence="1 2">NBRC 14916</strain>
    </source>
</reference>
<evidence type="ECO:0000313" key="1">
    <source>
        <dbReference type="EMBL" id="GIE66142.1"/>
    </source>
</evidence>
<dbReference type="Proteomes" id="UP000624709">
    <property type="component" value="Unassembled WGS sequence"/>
</dbReference>
<comment type="caution">
    <text evidence="1">The sequence shown here is derived from an EMBL/GenBank/DDBJ whole genome shotgun (WGS) entry which is preliminary data.</text>
</comment>
<sequence length="56" mass="6025">MIPLDGPGQPLTHLCPGCTPDAVRPGDELWPAVVQLFAVPADDRRATAELHAVPRR</sequence>
<gene>
    <name evidence="1" type="ORF">Apa02nite_022500</name>
</gene>
<dbReference type="EMBL" id="BOMS01000026">
    <property type="protein sequence ID" value="GIE66142.1"/>
    <property type="molecule type" value="Genomic_DNA"/>
</dbReference>
<keyword evidence="2" id="KW-1185">Reference proteome</keyword>
<dbReference type="RefSeq" id="WP_203824970.1">
    <property type="nucleotide sequence ID" value="NZ_BAAATY010000004.1"/>
</dbReference>
<proteinExistence type="predicted"/>
<name>A0ABQ4B643_9ACTN</name>
<accession>A0ABQ4B643</accession>